<organism evidence="2 3">
    <name type="scientific">Elysia crispata</name>
    <name type="common">lettuce slug</name>
    <dbReference type="NCBI Taxonomy" id="231223"/>
    <lineage>
        <taxon>Eukaryota</taxon>
        <taxon>Metazoa</taxon>
        <taxon>Spiralia</taxon>
        <taxon>Lophotrochozoa</taxon>
        <taxon>Mollusca</taxon>
        <taxon>Gastropoda</taxon>
        <taxon>Heterobranchia</taxon>
        <taxon>Euthyneura</taxon>
        <taxon>Panpulmonata</taxon>
        <taxon>Sacoglossa</taxon>
        <taxon>Placobranchoidea</taxon>
        <taxon>Plakobranchidae</taxon>
        <taxon>Elysia</taxon>
    </lineage>
</organism>
<evidence type="ECO:0000313" key="3">
    <source>
        <dbReference type="Proteomes" id="UP001283361"/>
    </source>
</evidence>
<keyword evidence="3" id="KW-1185">Reference proteome</keyword>
<accession>A0AAE0ZCM4</accession>
<feature type="region of interest" description="Disordered" evidence="1">
    <location>
        <begin position="99"/>
        <end position="119"/>
    </location>
</feature>
<gene>
    <name evidence="2" type="ORF">RRG08_034098</name>
</gene>
<comment type="caution">
    <text evidence="2">The sequence shown here is derived from an EMBL/GenBank/DDBJ whole genome shotgun (WGS) entry which is preliminary data.</text>
</comment>
<evidence type="ECO:0000313" key="2">
    <source>
        <dbReference type="EMBL" id="KAK3767003.1"/>
    </source>
</evidence>
<name>A0AAE0ZCM4_9GAST</name>
<dbReference type="Proteomes" id="UP001283361">
    <property type="component" value="Unassembled WGS sequence"/>
</dbReference>
<protein>
    <submittedName>
        <fullName evidence="2">Uncharacterized protein</fullName>
    </submittedName>
</protein>
<dbReference type="EMBL" id="JAWDGP010004176">
    <property type="protein sequence ID" value="KAK3767003.1"/>
    <property type="molecule type" value="Genomic_DNA"/>
</dbReference>
<evidence type="ECO:0000256" key="1">
    <source>
        <dbReference type="SAM" id="MobiDB-lite"/>
    </source>
</evidence>
<proteinExistence type="predicted"/>
<sequence>MQVTGGRTARCRDSVSPRFVERGGGTDLPRPLPVVLKIFTHLIYRAGYTGIEAKCLPTKKSMIGTQNILLILGQRSSLDLSGGPTLDIETFCTKAVSISRTTSQGDKGLSPLREQLTPN</sequence>
<dbReference type="AlphaFoldDB" id="A0AAE0ZCM4"/>
<reference evidence="2" key="1">
    <citation type="journal article" date="2023" name="G3 (Bethesda)">
        <title>A reference genome for the long-term kleptoplast-retaining sea slug Elysia crispata morphotype clarki.</title>
        <authorList>
            <person name="Eastman K.E."/>
            <person name="Pendleton A.L."/>
            <person name="Shaikh M.A."/>
            <person name="Suttiyut T."/>
            <person name="Ogas R."/>
            <person name="Tomko P."/>
            <person name="Gavelis G."/>
            <person name="Widhalm J.R."/>
            <person name="Wisecaver J.H."/>
        </authorList>
    </citation>
    <scope>NUCLEOTIDE SEQUENCE</scope>
    <source>
        <strain evidence="2">ECLA1</strain>
    </source>
</reference>